<evidence type="ECO:0000313" key="3">
    <source>
        <dbReference type="Proteomes" id="UP000039046"/>
    </source>
</evidence>
<dbReference type="AlphaFoldDB" id="A0A0A1TKD3"/>
<dbReference type="InterPro" id="IPR012808">
    <property type="entry name" value="CHP02453"/>
</dbReference>
<proteinExistence type="predicted"/>
<name>A0A0A1TKD3_9HYPO</name>
<feature type="region of interest" description="Disordered" evidence="1">
    <location>
        <begin position="1"/>
        <end position="103"/>
    </location>
</feature>
<dbReference type="Pfam" id="PF09365">
    <property type="entry name" value="DUF2461"/>
    <property type="match status" value="1"/>
</dbReference>
<dbReference type="PANTHER" id="PTHR36452">
    <property type="entry name" value="CHROMOSOME 12, WHOLE GENOME SHOTGUN SEQUENCE"/>
    <property type="match status" value="1"/>
</dbReference>
<reference evidence="2 3" key="1">
    <citation type="journal article" date="2015" name="Genome Announc.">
        <title>Draft Genome Sequence and Gene Annotation of the Entomopathogenic Fungus Verticillium hemipterigenum.</title>
        <authorList>
            <person name="Horn F."/>
            <person name="Habel A."/>
            <person name="Scharf D.H."/>
            <person name="Dworschak J."/>
            <person name="Brakhage A.A."/>
            <person name="Guthke R."/>
            <person name="Hertweck C."/>
            <person name="Linde J."/>
        </authorList>
    </citation>
    <scope>NUCLEOTIDE SEQUENCE [LARGE SCALE GENOMIC DNA]</scope>
</reference>
<evidence type="ECO:0008006" key="4">
    <source>
        <dbReference type="Google" id="ProtNLM"/>
    </source>
</evidence>
<dbReference type="OrthoDB" id="47488at2759"/>
<dbReference type="Proteomes" id="UP000039046">
    <property type="component" value="Unassembled WGS sequence"/>
</dbReference>
<dbReference type="NCBIfam" id="TIGR02453">
    <property type="entry name" value="TIGR02453 family protein"/>
    <property type="match status" value="1"/>
</dbReference>
<dbReference type="PANTHER" id="PTHR36452:SF1">
    <property type="entry name" value="DUF2461 DOMAIN-CONTAINING PROTEIN"/>
    <property type="match status" value="1"/>
</dbReference>
<keyword evidence="3" id="KW-1185">Reference proteome</keyword>
<evidence type="ECO:0000313" key="2">
    <source>
        <dbReference type="EMBL" id="CEJ91200.1"/>
    </source>
</evidence>
<feature type="compositionally biased region" description="Acidic residues" evidence="1">
    <location>
        <begin position="77"/>
        <end position="93"/>
    </location>
</feature>
<evidence type="ECO:0000256" key="1">
    <source>
        <dbReference type="SAM" id="MobiDB-lite"/>
    </source>
</evidence>
<gene>
    <name evidence="2" type="ORF">VHEMI06929</name>
</gene>
<dbReference type="EMBL" id="CDHN01000003">
    <property type="protein sequence ID" value="CEJ91200.1"/>
    <property type="molecule type" value="Genomic_DNA"/>
</dbReference>
<protein>
    <recommendedName>
        <fullName evidence="4">TIGR02453 family protein</fullName>
    </recommendedName>
</protein>
<organism evidence="2 3">
    <name type="scientific">[Torrubiella] hemipterigena</name>
    <dbReference type="NCBI Taxonomy" id="1531966"/>
    <lineage>
        <taxon>Eukaryota</taxon>
        <taxon>Fungi</taxon>
        <taxon>Dikarya</taxon>
        <taxon>Ascomycota</taxon>
        <taxon>Pezizomycotina</taxon>
        <taxon>Sordariomycetes</taxon>
        <taxon>Hypocreomycetidae</taxon>
        <taxon>Hypocreales</taxon>
        <taxon>Clavicipitaceae</taxon>
        <taxon>Clavicipitaceae incertae sedis</taxon>
        <taxon>'Torrubiella' clade</taxon>
    </lineage>
</organism>
<sequence>MPAQKRAADTDGASSRRRSGRLSTSSKKSVYFEDSEDESELDARPQKTARVATPRKPRVQKEEDDDEDAYKDKDDGAANEEDQDDDEDDEESVDESKPPKVTVIPLEQMRGTGGVEYEDSRVHKNTMLFLKDLKANNKRTWLKAHDGEYRRAWKDWESFVTATTLTMTEVDETIPDLPAKDVVFRIYRDIRFSKDATPYKAHFSAAWSRTGRKGPYAFYYIHCEPGNTFIGGGLWHPEAQYVQRLRRSIDRHPERWREAFSDPLLQQTCFPNVKKSAGVEGIIKAFVAKNQANALKKKPMGYEATHRDIELLKLKNYTIGTDIDESLLSADDAQEKLADIMRSLAGYVTFINSIVMPDPGLDESESDDDEEE</sequence>
<accession>A0A0A1TKD3</accession>
<dbReference type="STRING" id="1531966.A0A0A1TKD3"/>
<dbReference type="HOGENOM" id="CLU_036742_0_0_1"/>